<feature type="compositionally biased region" description="Basic and acidic residues" evidence="2">
    <location>
        <begin position="214"/>
        <end position="230"/>
    </location>
</feature>
<feature type="region of interest" description="Disordered" evidence="2">
    <location>
        <begin position="490"/>
        <end position="513"/>
    </location>
</feature>
<feature type="region of interest" description="Disordered" evidence="2">
    <location>
        <begin position="298"/>
        <end position="322"/>
    </location>
</feature>
<proteinExistence type="predicted"/>
<keyword evidence="4" id="KW-1185">Reference proteome</keyword>
<dbReference type="OrthoDB" id="5151955at2759"/>
<dbReference type="EMBL" id="CABFNQ020000553">
    <property type="protein sequence ID" value="CAH0019305.1"/>
    <property type="molecule type" value="Genomic_DNA"/>
</dbReference>
<evidence type="ECO:0000256" key="2">
    <source>
        <dbReference type="SAM" id="MobiDB-lite"/>
    </source>
</evidence>
<reference evidence="3" key="1">
    <citation type="submission" date="2021-10" db="EMBL/GenBank/DDBJ databases">
        <authorList>
            <person name="Piombo E."/>
        </authorList>
    </citation>
    <scope>NUCLEOTIDE SEQUENCE</scope>
</reference>
<sequence length="636" mass="72615">MTKTTGANIFEAEFLFLTVMDALSADAVYEDTFKKNQLDLMRIRFMRCSRLLGLARQEVPYVQGSLSGLDLVAVSQRMSELKTALDQSGTFVPAGSKAAQADPDSDPDSLRGWLVNFQRSYRQKFNAEHSNPVLKWVPKDLDSIQTMCNSFNDAIVALEKLVGDDVVSLTREDAIELARAPSQASLMEAAKDTDFMLFEFLQEEQMKQQQKQAVDNHEGQHDPEQHQEQLKREEEILQRKLAGIRSEQSNKNQDHSLARSELQRNMGANNRDYHRLVAGLQRDQAACDADYRRQQARLQRDQVTRDGAHRQQEERLQREQARRDQDHILQMTALQDAYKQQEANLQSKLVQRKSELEKEPSQRKSELYSMMLDADQLYSEKSMKLRAQYHQETQGLREQHDLRTQEYFRELLELQNQHTQREDEDPKRQYILRQQEHCRQLADWQKKLALQQYELEQEETRIDLDRSQWHTAKQREQEELEDQLRQIHEQMPPETRREMENRASAFSKPNSTRIYTSIADMKARKAAAAARPSRASTAHTPGTPSTTSSSTVPGSPPRASDAPSAPSAPEGPRGPSTPTSGSAGKSRTFLSGKVIAGNITAANDPIVLDGHHQFRTVIRNVVVDDSKIVFIPKPGA</sequence>
<protein>
    <submittedName>
        <fullName evidence="3">Uncharacterized protein</fullName>
    </submittedName>
</protein>
<evidence type="ECO:0000256" key="1">
    <source>
        <dbReference type="SAM" id="Coils"/>
    </source>
</evidence>
<gene>
    <name evidence="3" type="ORF">CRHIZ90672A_00012457</name>
</gene>
<feature type="compositionally biased region" description="Low complexity" evidence="2">
    <location>
        <begin position="526"/>
        <end position="576"/>
    </location>
</feature>
<comment type="caution">
    <text evidence="3">The sequence shown here is derived from an EMBL/GenBank/DDBJ whole genome shotgun (WGS) entry which is preliminary data.</text>
</comment>
<dbReference type="AlphaFoldDB" id="A0A9N9V4W2"/>
<feature type="compositionally biased region" description="Polar residues" evidence="2">
    <location>
        <begin position="577"/>
        <end position="587"/>
    </location>
</feature>
<evidence type="ECO:0000313" key="4">
    <source>
        <dbReference type="Proteomes" id="UP000696573"/>
    </source>
</evidence>
<accession>A0A9N9V4W2</accession>
<organism evidence="3 4">
    <name type="scientific">Clonostachys rhizophaga</name>
    <dbReference type="NCBI Taxonomy" id="160324"/>
    <lineage>
        <taxon>Eukaryota</taxon>
        <taxon>Fungi</taxon>
        <taxon>Dikarya</taxon>
        <taxon>Ascomycota</taxon>
        <taxon>Pezizomycotina</taxon>
        <taxon>Sordariomycetes</taxon>
        <taxon>Hypocreomycetidae</taxon>
        <taxon>Hypocreales</taxon>
        <taxon>Bionectriaceae</taxon>
        <taxon>Clonostachys</taxon>
    </lineage>
</organism>
<feature type="region of interest" description="Disordered" evidence="2">
    <location>
        <begin position="207"/>
        <end position="230"/>
    </location>
</feature>
<name>A0A9N9V4W2_9HYPO</name>
<feature type="coiled-coil region" evidence="1">
    <location>
        <begin position="441"/>
        <end position="490"/>
    </location>
</feature>
<evidence type="ECO:0000313" key="3">
    <source>
        <dbReference type="EMBL" id="CAH0019305.1"/>
    </source>
</evidence>
<keyword evidence="1" id="KW-0175">Coiled coil</keyword>
<feature type="region of interest" description="Disordered" evidence="2">
    <location>
        <begin position="525"/>
        <end position="587"/>
    </location>
</feature>
<dbReference type="Proteomes" id="UP000696573">
    <property type="component" value="Unassembled WGS sequence"/>
</dbReference>